<keyword evidence="2" id="KW-1185">Reference proteome</keyword>
<sequence>MLLLAKNAKLIRFLAALRIPGIREANAVVDESSATKILGNAAITEAQMIMTLPGAKIDMENVDVHHEENAVIVWILSKGAGMVSGKIVDTDEYLRLHALMTETLEAFRRAIRESDNGACPYLAGMQIEQVVVTPEYNVFGGWNGWCATITIR</sequence>
<organism evidence="1 2">
    <name type="scientific">Alistipes senegalensis JC50</name>
    <dbReference type="NCBI Taxonomy" id="1033732"/>
    <lineage>
        <taxon>Bacteria</taxon>
        <taxon>Pseudomonadati</taxon>
        <taxon>Bacteroidota</taxon>
        <taxon>Bacteroidia</taxon>
        <taxon>Bacteroidales</taxon>
        <taxon>Rikenellaceae</taxon>
        <taxon>Alistipes</taxon>
    </lineage>
</organism>
<protein>
    <submittedName>
        <fullName evidence="1">Uncharacterized protein</fullName>
    </submittedName>
</protein>
<evidence type="ECO:0000313" key="1">
    <source>
        <dbReference type="EMBL" id="UWN66187.1"/>
    </source>
</evidence>
<reference evidence="1" key="1">
    <citation type="journal article" date="2022" name="Cell">
        <title>Design, construction, and in vivo augmentation of a complex gut microbiome.</title>
        <authorList>
            <person name="Cheng A.G."/>
            <person name="Ho P.Y."/>
            <person name="Aranda-Diaz A."/>
            <person name="Jain S."/>
            <person name="Yu F.B."/>
            <person name="Meng X."/>
            <person name="Wang M."/>
            <person name="Iakiviak M."/>
            <person name="Nagashima K."/>
            <person name="Zhao A."/>
            <person name="Murugkar P."/>
            <person name="Patil A."/>
            <person name="Atabakhsh K."/>
            <person name="Weakley A."/>
            <person name="Yan J."/>
            <person name="Brumbaugh A.R."/>
            <person name="Higginbottom S."/>
            <person name="Dimas A."/>
            <person name="Shiver A.L."/>
            <person name="Deutschbauer A."/>
            <person name="Neff N."/>
            <person name="Sonnenburg J.L."/>
            <person name="Huang K.C."/>
            <person name="Fischbach M.A."/>
        </authorList>
    </citation>
    <scope>NUCLEOTIDE SEQUENCE</scope>
    <source>
        <strain evidence="1">JC50</strain>
    </source>
</reference>
<accession>A0ABY5VBG1</accession>
<evidence type="ECO:0000313" key="2">
    <source>
        <dbReference type="Proteomes" id="UP001058267"/>
    </source>
</evidence>
<proteinExistence type="predicted"/>
<gene>
    <name evidence="1" type="ORF">NQ519_04960</name>
</gene>
<dbReference type="Proteomes" id="UP001058267">
    <property type="component" value="Chromosome"/>
</dbReference>
<dbReference type="EMBL" id="CP102252">
    <property type="protein sequence ID" value="UWN66187.1"/>
    <property type="molecule type" value="Genomic_DNA"/>
</dbReference>
<name>A0ABY5VBG1_9BACT</name>
<dbReference type="RefSeq" id="WP_019152267.1">
    <property type="nucleotide sequence ID" value="NZ_CP102252.1"/>
</dbReference>